<evidence type="ECO:0000256" key="6">
    <source>
        <dbReference type="ARBA" id="ARBA00023015"/>
    </source>
</evidence>
<reference evidence="11" key="1">
    <citation type="submission" date="2018-12" db="EMBL/GenBank/DDBJ databases">
        <authorList>
            <person name="Yazar S."/>
        </authorList>
    </citation>
    <scope>NUCLEOTIDE SEQUENCE [LARGE SCALE GENOMIC DNA]</scope>
</reference>
<evidence type="ECO:0000256" key="2">
    <source>
        <dbReference type="ARBA" id="ARBA00004496"/>
    </source>
</evidence>
<evidence type="ECO:0000256" key="8">
    <source>
        <dbReference type="ARBA" id="ARBA00023242"/>
    </source>
</evidence>
<dbReference type="InterPro" id="IPR013294">
    <property type="entry name" value="LBH"/>
</dbReference>
<protein>
    <recommendedName>
        <fullName evidence="4">Protein LBH</fullName>
    </recommendedName>
</protein>
<evidence type="ECO:0000256" key="1">
    <source>
        <dbReference type="ARBA" id="ARBA00004123"/>
    </source>
</evidence>
<evidence type="ECO:0000256" key="7">
    <source>
        <dbReference type="ARBA" id="ARBA00023163"/>
    </source>
</evidence>
<dbReference type="GO" id="GO:0045893">
    <property type="term" value="P:positive regulation of DNA-templated transcription"/>
    <property type="evidence" value="ECO:0007669"/>
    <property type="project" value="TreeGrafter"/>
</dbReference>
<comment type="subcellular location">
    <subcellularLocation>
        <location evidence="2">Cytoplasm</location>
    </subcellularLocation>
    <subcellularLocation>
        <location evidence="1">Nucleus</location>
    </subcellularLocation>
</comment>
<organism evidence="10 11">
    <name type="scientific">Vombatus ursinus</name>
    <name type="common">Common wombat</name>
    <dbReference type="NCBI Taxonomy" id="29139"/>
    <lineage>
        <taxon>Eukaryota</taxon>
        <taxon>Metazoa</taxon>
        <taxon>Chordata</taxon>
        <taxon>Craniata</taxon>
        <taxon>Vertebrata</taxon>
        <taxon>Euteleostomi</taxon>
        <taxon>Mammalia</taxon>
        <taxon>Metatheria</taxon>
        <taxon>Diprotodontia</taxon>
        <taxon>Vombatidae</taxon>
        <taxon>Vombatus</taxon>
    </lineage>
</organism>
<dbReference type="Proteomes" id="UP000314987">
    <property type="component" value="Unassembled WGS sequence"/>
</dbReference>
<sequence>MLDHFSISCLYFPIYCPDNLRSADMIEVMMSTPCMDEIGLNTWKDGISCQIFPDPSGFDHNCKRKDCLPSIMVEPTKGEVESGEQELRWLPEEFLVQENEQETREEGKQTTLGAL</sequence>
<keyword evidence="6" id="KW-0805">Transcription regulation</keyword>
<dbReference type="GO" id="GO:0005737">
    <property type="term" value="C:cytoplasm"/>
    <property type="evidence" value="ECO:0007669"/>
    <property type="project" value="UniProtKB-SubCell"/>
</dbReference>
<dbReference type="PIRSF" id="PIRSF008130">
    <property type="entry name" value="LBH"/>
    <property type="match status" value="1"/>
</dbReference>
<evidence type="ECO:0000256" key="3">
    <source>
        <dbReference type="ARBA" id="ARBA00010862"/>
    </source>
</evidence>
<evidence type="ECO:0000313" key="10">
    <source>
        <dbReference type="Ensembl" id="ENSVURP00010005768.1"/>
    </source>
</evidence>
<comment type="similarity">
    <text evidence="3">Belongs to the LBH family.</text>
</comment>
<keyword evidence="8" id="KW-0539">Nucleus</keyword>
<feature type="domain" description="LBH" evidence="9">
    <location>
        <begin position="25"/>
        <end position="109"/>
    </location>
</feature>
<dbReference type="AlphaFoldDB" id="A0A4X2K1B7"/>
<dbReference type="PANTHER" id="PTHR14987">
    <property type="entry name" value="PROTEIN LBH-RELATED"/>
    <property type="match status" value="1"/>
</dbReference>
<keyword evidence="11" id="KW-1185">Reference proteome</keyword>
<accession>A0A4X2K1B7</accession>
<dbReference type="Pfam" id="PF15317">
    <property type="entry name" value="Lbh"/>
    <property type="match status" value="1"/>
</dbReference>
<keyword evidence="7" id="KW-0804">Transcription</keyword>
<proteinExistence type="inferred from homology"/>
<dbReference type="OMA" id="GDDMTEV"/>
<dbReference type="PRINTS" id="PR01881">
    <property type="entry name" value="LBHPROTEIN"/>
</dbReference>
<dbReference type="InterPro" id="IPR038990">
    <property type="entry name" value="LBH_dom"/>
</dbReference>
<dbReference type="PANTHER" id="PTHR14987:SF2">
    <property type="entry name" value="PROTEIN LBH"/>
    <property type="match status" value="1"/>
</dbReference>
<dbReference type="InterPro" id="IPR042945">
    <property type="entry name" value="LBH_dom_prot"/>
</dbReference>
<dbReference type="GeneTree" id="ENSGT00390000009189"/>
<evidence type="ECO:0000259" key="9">
    <source>
        <dbReference type="Pfam" id="PF15317"/>
    </source>
</evidence>
<name>A0A4X2K1B7_VOMUR</name>
<evidence type="ECO:0000256" key="5">
    <source>
        <dbReference type="ARBA" id="ARBA00022490"/>
    </source>
</evidence>
<dbReference type="GO" id="GO:0005634">
    <property type="term" value="C:nucleus"/>
    <property type="evidence" value="ECO:0007669"/>
    <property type="project" value="UniProtKB-SubCell"/>
</dbReference>
<evidence type="ECO:0000256" key="4">
    <source>
        <dbReference type="ARBA" id="ARBA00017731"/>
    </source>
</evidence>
<keyword evidence="5" id="KW-0963">Cytoplasm</keyword>
<reference evidence="10" key="2">
    <citation type="submission" date="2025-08" db="UniProtKB">
        <authorList>
            <consortium name="Ensembl"/>
        </authorList>
    </citation>
    <scope>IDENTIFICATION</scope>
</reference>
<evidence type="ECO:0000313" key="11">
    <source>
        <dbReference type="Proteomes" id="UP000314987"/>
    </source>
</evidence>
<reference evidence="10" key="3">
    <citation type="submission" date="2025-09" db="UniProtKB">
        <authorList>
            <consortium name="Ensembl"/>
        </authorList>
    </citation>
    <scope>IDENTIFICATION</scope>
</reference>
<dbReference type="Ensembl" id="ENSVURT00010006523.1">
    <property type="protein sequence ID" value="ENSVURP00010005768.1"/>
    <property type="gene ID" value="ENSVURG00010004482.1"/>
</dbReference>